<reference evidence="2 3" key="1">
    <citation type="submission" date="2024-07" db="EMBL/GenBank/DDBJ databases">
        <title>Section-level genome sequencing and comparative genomics of Aspergillus sections Usti and Cavernicolus.</title>
        <authorList>
            <consortium name="Lawrence Berkeley National Laboratory"/>
            <person name="Nybo J.L."/>
            <person name="Vesth T.C."/>
            <person name="Theobald S."/>
            <person name="Frisvad J.C."/>
            <person name="Larsen T.O."/>
            <person name="Kjaerboelling I."/>
            <person name="Rothschild-Mancinelli K."/>
            <person name="Lyhne E.K."/>
            <person name="Kogle M.E."/>
            <person name="Barry K."/>
            <person name="Clum A."/>
            <person name="Na H."/>
            <person name="Ledsgaard L."/>
            <person name="Lin J."/>
            <person name="Lipzen A."/>
            <person name="Kuo A."/>
            <person name="Riley R."/>
            <person name="Mondo S."/>
            <person name="Labutti K."/>
            <person name="Haridas S."/>
            <person name="Pangalinan J."/>
            <person name="Salamov A.A."/>
            <person name="Simmons B.A."/>
            <person name="Magnuson J.K."/>
            <person name="Chen J."/>
            <person name="Drula E."/>
            <person name="Henrissat B."/>
            <person name="Wiebenga A."/>
            <person name="Lubbers R.J."/>
            <person name="Gomes A.C."/>
            <person name="Makela M.R."/>
            <person name="Stajich J."/>
            <person name="Grigoriev I.V."/>
            <person name="Mortensen U.H."/>
            <person name="De Vries R.P."/>
            <person name="Baker S.E."/>
            <person name="Andersen M.R."/>
        </authorList>
    </citation>
    <scope>NUCLEOTIDE SEQUENCE [LARGE SCALE GENOMIC DNA]</scope>
    <source>
        <strain evidence="2 3">CBS 209.92</strain>
    </source>
</reference>
<evidence type="ECO:0000313" key="3">
    <source>
        <dbReference type="Proteomes" id="UP001610563"/>
    </source>
</evidence>
<sequence length="120" mass="13543">MPPFHTRPHFNPSVEEVRDETEDSTSHDATPSDSGASWPELCTQHDSVLSSHLKTLQALREQLRASSDSEGSKLVSSMLERTNKLFMQFETVKKHIVRRTTTSSLVSSYCKPFSLCLFVD</sequence>
<proteinExistence type="predicted"/>
<evidence type="ECO:0000313" key="2">
    <source>
        <dbReference type="EMBL" id="KAL2797574.1"/>
    </source>
</evidence>
<dbReference type="Proteomes" id="UP001610563">
    <property type="component" value="Unassembled WGS sequence"/>
</dbReference>
<feature type="region of interest" description="Disordered" evidence="1">
    <location>
        <begin position="1"/>
        <end position="40"/>
    </location>
</feature>
<evidence type="ECO:0000256" key="1">
    <source>
        <dbReference type="SAM" id="MobiDB-lite"/>
    </source>
</evidence>
<gene>
    <name evidence="2" type="ORF">BJX66DRAFT_297493</name>
</gene>
<keyword evidence="3" id="KW-1185">Reference proteome</keyword>
<accession>A0ABR4GEW9</accession>
<protein>
    <submittedName>
        <fullName evidence="2">Uncharacterized protein</fullName>
    </submittedName>
</protein>
<name>A0ABR4GEW9_9EURO</name>
<dbReference type="EMBL" id="JBFTWV010000018">
    <property type="protein sequence ID" value="KAL2797574.1"/>
    <property type="molecule type" value="Genomic_DNA"/>
</dbReference>
<organism evidence="2 3">
    <name type="scientific">Aspergillus keveii</name>
    <dbReference type="NCBI Taxonomy" id="714993"/>
    <lineage>
        <taxon>Eukaryota</taxon>
        <taxon>Fungi</taxon>
        <taxon>Dikarya</taxon>
        <taxon>Ascomycota</taxon>
        <taxon>Pezizomycotina</taxon>
        <taxon>Eurotiomycetes</taxon>
        <taxon>Eurotiomycetidae</taxon>
        <taxon>Eurotiales</taxon>
        <taxon>Aspergillaceae</taxon>
        <taxon>Aspergillus</taxon>
        <taxon>Aspergillus subgen. Nidulantes</taxon>
    </lineage>
</organism>
<comment type="caution">
    <text evidence="2">The sequence shown here is derived from an EMBL/GenBank/DDBJ whole genome shotgun (WGS) entry which is preliminary data.</text>
</comment>